<keyword evidence="3" id="KW-1185">Reference proteome</keyword>
<dbReference type="EMBL" id="SNVV01000001">
    <property type="protein sequence ID" value="TDN56865.1"/>
    <property type="molecule type" value="Genomic_DNA"/>
</dbReference>
<dbReference type="OrthoDB" id="8641953at2"/>
<dbReference type="AlphaFoldDB" id="A0A4R6EF13"/>
<reference evidence="2 3" key="1">
    <citation type="submission" date="2019-03" db="EMBL/GenBank/DDBJ databases">
        <title>Genomic Encyclopedia of Type Strains, Phase IV (KMG-IV): sequencing the most valuable type-strain genomes for metagenomic binning, comparative biology and taxonomic classification.</title>
        <authorList>
            <person name="Goeker M."/>
        </authorList>
    </citation>
    <scope>NUCLEOTIDE SEQUENCE [LARGE SCALE GENOMIC DNA]</scope>
    <source>
        <strain evidence="2 3">DSM 12121</strain>
    </source>
</reference>
<evidence type="ECO:0000313" key="3">
    <source>
        <dbReference type="Proteomes" id="UP000295129"/>
    </source>
</evidence>
<name>A0A4R6EF13_9RHOO</name>
<dbReference type="Proteomes" id="UP000295129">
    <property type="component" value="Unassembled WGS sequence"/>
</dbReference>
<protein>
    <submittedName>
        <fullName evidence="2">Uncharacterized protein</fullName>
    </submittedName>
</protein>
<dbReference type="RefSeq" id="WP_133587546.1">
    <property type="nucleotide sequence ID" value="NZ_SNVV01000001.1"/>
</dbReference>
<evidence type="ECO:0000256" key="1">
    <source>
        <dbReference type="SAM" id="MobiDB-lite"/>
    </source>
</evidence>
<proteinExistence type="predicted"/>
<evidence type="ECO:0000313" key="2">
    <source>
        <dbReference type="EMBL" id="TDN56865.1"/>
    </source>
</evidence>
<organism evidence="2 3">
    <name type="scientific">Azoarcus indigens</name>
    <dbReference type="NCBI Taxonomy" id="29545"/>
    <lineage>
        <taxon>Bacteria</taxon>
        <taxon>Pseudomonadati</taxon>
        <taxon>Pseudomonadota</taxon>
        <taxon>Betaproteobacteria</taxon>
        <taxon>Rhodocyclales</taxon>
        <taxon>Zoogloeaceae</taxon>
        <taxon>Azoarcus</taxon>
    </lineage>
</organism>
<feature type="region of interest" description="Disordered" evidence="1">
    <location>
        <begin position="37"/>
        <end position="61"/>
    </location>
</feature>
<sequence>MKIDTSYDSTTFKTYSSAAAGGDSQASFQAALAKARQVGGGSDSASTETPAKTVMTAQDKAEMQRLREEKVLADFRDYMEKTPAERMRDAILRDMGLTEEDLAAMPAEERAAVEDEIAERIKDKLLAQGVEADGSAAPPTAELRYVLPTQSASAAGDNSRSLPGS</sequence>
<comment type="caution">
    <text evidence="2">The sequence shown here is derived from an EMBL/GenBank/DDBJ whole genome shotgun (WGS) entry which is preliminary data.</text>
</comment>
<gene>
    <name evidence="2" type="ORF">C7389_101244</name>
</gene>
<accession>A0A4R6EF13</accession>